<dbReference type="PANTHER" id="PTHR43537">
    <property type="entry name" value="TRANSCRIPTIONAL REGULATOR, GNTR FAMILY"/>
    <property type="match status" value="1"/>
</dbReference>
<dbReference type="STRING" id="640635.SAMN04489806_1567"/>
<evidence type="ECO:0000256" key="2">
    <source>
        <dbReference type="ARBA" id="ARBA00023125"/>
    </source>
</evidence>
<evidence type="ECO:0000313" key="5">
    <source>
        <dbReference type="EMBL" id="SEB70878.1"/>
    </source>
</evidence>
<evidence type="ECO:0000256" key="3">
    <source>
        <dbReference type="ARBA" id="ARBA00023163"/>
    </source>
</evidence>
<dbReference type="Proteomes" id="UP000199183">
    <property type="component" value="Unassembled WGS sequence"/>
</dbReference>
<dbReference type="Gene3D" id="1.20.120.530">
    <property type="entry name" value="GntR ligand-binding domain-like"/>
    <property type="match status" value="1"/>
</dbReference>
<dbReference type="InterPro" id="IPR011711">
    <property type="entry name" value="GntR_C"/>
</dbReference>
<dbReference type="InterPro" id="IPR000524">
    <property type="entry name" value="Tscrpt_reg_HTH_GntR"/>
</dbReference>
<keyword evidence="1" id="KW-0805">Transcription regulation</keyword>
<evidence type="ECO:0000256" key="1">
    <source>
        <dbReference type="ARBA" id="ARBA00023015"/>
    </source>
</evidence>
<dbReference type="PRINTS" id="PR00035">
    <property type="entry name" value="HTHGNTR"/>
</dbReference>
<feature type="domain" description="HTH gntR-type" evidence="4">
    <location>
        <begin position="2"/>
        <end position="69"/>
    </location>
</feature>
<dbReference type="InterPro" id="IPR008920">
    <property type="entry name" value="TF_FadR/GntR_C"/>
</dbReference>
<dbReference type="OrthoDB" id="7989071at2"/>
<dbReference type="Gene3D" id="1.10.10.10">
    <property type="entry name" value="Winged helix-like DNA-binding domain superfamily/Winged helix DNA-binding domain"/>
    <property type="match status" value="1"/>
</dbReference>
<evidence type="ECO:0000313" key="6">
    <source>
        <dbReference type="Proteomes" id="UP000199183"/>
    </source>
</evidence>
<keyword evidence="6" id="KW-1185">Reference proteome</keyword>
<protein>
    <submittedName>
        <fullName evidence="5">Transcriptional regulator, GntR family</fullName>
    </submittedName>
</protein>
<keyword evidence="3" id="KW-0804">Transcription</keyword>
<accession>A0A1H4LJX6</accession>
<dbReference type="GO" id="GO:0003700">
    <property type="term" value="F:DNA-binding transcription factor activity"/>
    <property type="evidence" value="ECO:0007669"/>
    <property type="project" value="InterPro"/>
</dbReference>
<dbReference type="SMART" id="SM00345">
    <property type="entry name" value="HTH_GNTR"/>
    <property type="match status" value="1"/>
</dbReference>
<keyword evidence="2" id="KW-0238">DNA-binding</keyword>
<dbReference type="SUPFAM" id="SSF46785">
    <property type="entry name" value="Winged helix' DNA-binding domain"/>
    <property type="match status" value="1"/>
</dbReference>
<organism evidence="5 6">
    <name type="scientific">Paramicrobacterium humi</name>
    <dbReference type="NCBI Taxonomy" id="640635"/>
    <lineage>
        <taxon>Bacteria</taxon>
        <taxon>Bacillati</taxon>
        <taxon>Actinomycetota</taxon>
        <taxon>Actinomycetes</taxon>
        <taxon>Micrococcales</taxon>
        <taxon>Microbacteriaceae</taxon>
        <taxon>Paramicrobacterium</taxon>
    </lineage>
</organism>
<evidence type="ECO:0000259" key="4">
    <source>
        <dbReference type="PROSITE" id="PS50949"/>
    </source>
</evidence>
<dbReference type="PROSITE" id="PS50949">
    <property type="entry name" value="HTH_GNTR"/>
    <property type="match status" value="1"/>
</dbReference>
<dbReference type="SMART" id="SM00895">
    <property type="entry name" value="FCD"/>
    <property type="match status" value="1"/>
</dbReference>
<dbReference type="PANTHER" id="PTHR43537:SF5">
    <property type="entry name" value="UXU OPERON TRANSCRIPTIONAL REGULATOR"/>
    <property type="match status" value="1"/>
</dbReference>
<gene>
    <name evidence="5" type="ORF">SAMN04489806_1567</name>
</gene>
<sequence>MTARLESLVHSLLELSSPDETGSRRLPPERELCARLDISRGALREQLAMLENLGVLHRRQGHGSYLDAPDAAFVRTSFTLMRHLGYLDDQEFTQAREMIEETVAAAAAPLVTDDDIAVLHALVDEIIARTEDADDEGAAAADLAFHNRLYAIVDNPIFNMLGGGLTHVLSENVQGRRALARLAAERDPDGALRTDTVHRDIIDALENRDADAARRAMRKHFDVFTLVASPAAQQKAAI</sequence>
<name>A0A1H4LJX6_9MICO</name>
<dbReference type="AlphaFoldDB" id="A0A1H4LJX6"/>
<dbReference type="RefSeq" id="WP_091182304.1">
    <property type="nucleotide sequence ID" value="NZ_FNRY01000001.1"/>
</dbReference>
<dbReference type="Pfam" id="PF07729">
    <property type="entry name" value="FCD"/>
    <property type="match status" value="1"/>
</dbReference>
<proteinExistence type="predicted"/>
<dbReference type="EMBL" id="FNRY01000001">
    <property type="protein sequence ID" value="SEB70878.1"/>
    <property type="molecule type" value="Genomic_DNA"/>
</dbReference>
<dbReference type="GO" id="GO:0003677">
    <property type="term" value="F:DNA binding"/>
    <property type="evidence" value="ECO:0007669"/>
    <property type="project" value="UniProtKB-KW"/>
</dbReference>
<dbReference type="InterPro" id="IPR036388">
    <property type="entry name" value="WH-like_DNA-bd_sf"/>
</dbReference>
<dbReference type="Pfam" id="PF00392">
    <property type="entry name" value="GntR"/>
    <property type="match status" value="1"/>
</dbReference>
<dbReference type="InterPro" id="IPR036390">
    <property type="entry name" value="WH_DNA-bd_sf"/>
</dbReference>
<reference evidence="5 6" key="1">
    <citation type="submission" date="2016-10" db="EMBL/GenBank/DDBJ databases">
        <authorList>
            <person name="de Groot N.N."/>
        </authorList>
    </citation>
    <scope>NUCLEOTIDE SEQUENCE [LARGE SCALE GENOMIC DNA]</scope>
    <source>
        <strain evidence="5 6">DSM 21799</strain>
    </source>
</reference>
<dbReference type="SUPFAM" id="SSF48008">
    <property type="entry name" value="GntR ligand-binding domain-like"/>
    <property type="match status" value="1"/>
</dbReference>